<organism evidence="1 2">
    <name type="scientific">Candidatus Acidiferrum panamense</name>
    <dbReference type="NCBI Taxonomy" id="2741543"/>
    <lineage>
        <taxon>Bacteria</taxon>
        <taxon>Pseudomonadati</taxon>
        <taxon>Acidobacteriota</taxon>
        <taxon>Terriglobia</taxon>
        <taxon>Candidatus Acidiferrales</taxon>
        <taxon>Candidatus Acidiferrum</taxon>
    </lineage>
</organism>
<sequence>MLVLLAPVASAQRTVLKPGWNMFTPQQDIQLGKRAAEDAAKQLPLCRAPQVDAYLTQLGMRLVAKLPTGGVQYPFEFHCVNDKAINA</sequence>
<feature type="non-terminal residue" evidence="1">
    <location>
        <position position="87"/>
    </location>
</feature>
<gene>
    <name evidence="1" type="ORF">HRJ53_21360</name>
</gene>
<dbReference type="EMBL" id="JACDQQ010002055">
    <property type="protein sequence ID" value="MBA0087542.1"/>
    <property type="molecule type" value="Genomic_DNA"/>
</dbReference>
<dbReference type="Proteomes" id="UP000567293">
    <property type="component" value="Unassembled WGS sequence"/>
</dbReference>
<keyword evidence="2" id="KW-1185">Reference proteome</keyword>
<proteinExistence type="predicted"/>
<comment type="caution">
    <text evidence="1">The sequence shown here is derived from an EMBL/GenBank/DDBJ whole genome shotgun (WGS) entry which is preliminary data.</text>
</comment>
<dbReference type="AlphaFoldDB" id="A0A7V8SZC4"/>
<name>A0A7V8SZC4_9BACT</name>
<evidence type="ECO:0000313" key="2">
    <source>
        <dbReference type="Proteomes" id="UP000567293"/>
    </source>
</evidence>
<accession>A0A7V8SZC4</accession>
<reference evidence="1" key="1">
    <citation type="submission" date="2020-06" db="EMBL/GenBank/DDBJ databases">
        <title>Legume-microbial interactions unlock mineral nutrients during tropical forest succession.</title>
        <authorList>
            <person name="Epihov D.Z."/>
        </authorList>
    </citation>
    <scope>NUCLEOTIDE SEQUENCE [LARGE SCALE GENOMIC DNA]</scope>
    <source>
        <strain evidence="1">Pan2503</strain>
    </source>
</reference>
<evidence type="ECO:0000313" key="1">
    <source>
        <dbReference type="EMBL" id="MBA0087542.1"/>
    </source>
</evidence>
<protein>
    <submittedName>
        <fullName evidence="1">Uncharacterized protein</fullName>
    </submittedName>
</protein>